<keyword evidence="3" id="KW-1185">Reference proteome</keyword>
<reference evidence="3" key="1">
    <citation type="submission" date="2003-08" db="EMBL/GenBank/DDBJ databases">
        <authorList>
            <person name="Birren B."/>
            <person name="Nusbaum C."/>
            <person name="Abebe A."/>
            <person name="Abouelleil A."/>
            <person name="Adekoya E."/>
            <person name="Ait-zahra M."/>
            <person name="Allen N."/>
            <person name="Allen T."/>
            <person name="An P."/>
            <person name="Anderson M."/>
            <person name="Anderson S."/>
            <person name="Arachchi H."/>
            <person name="Armbruster J."/>
            <person name="Bachantsang P."/>
            <person name="Baldwin J."/>
            <person name="Barry A."/>
            <person name="Bayul T."/>
            <person name="Blitshsteyn B."/>
            <person name="Bloom T."/>
            <person name="Blye J."/>
            <person name="Boguslavskiy L."/>
            <person name="Borowsky M."/>
            <person name="Boukhgalter B."/>
            <person name="Brunache A."/>
            <person name="Butler J."/>
            <person name="Calixte N."/>
            <person name="Calvo S."/>
            <person name="Camarata J."/>
            <person name="Campo K."/>
            <person name="Chang J."/>
            <person name="Cheshatsang Y."/>
            <person name="Citroen M."/>
            <person name="Collymore A."/>
            <person name="Considine T."/>
            <person name="Cook A."/>
            <person name="Cooke P."/>
            <person name="Corum B."/>
            <person name="Cuomo C."/>
            <person name="David R."/>
            <person name="Dawoe T."/>
            <person name="Degray S."/>
            <person name="Dodge S."/>
            <person name="Dooley K."/>
            <person name="Dorje P."/>
            <person name="Dorjee K."/>
            <person name="Dorris L."/>
            <person name="Duffey N."/>
            <person name="Dupes A."/>
            <person name="Elkins T."/>
            <person name="Engels R."/>
            <person name="Erickson J."/>
            <person name="Farina A."/>
            <person name="Faro S."/>
            <person name="Ferreira P."/>
            <person name="Fischer H."/>
            <person name="Fitzgerald M."/>
            <person name="Foley K."/>
            <person name="Gage D."/>
            <person name="Galagan J."/>
            <person name="Gearin G."/>
            <person name="Gnerre S."/>
            <person name="Gnirke A."/>
            <person name="Goyette A."/>
            <person name="Graham J."/>
            <person name="Grandbois E."/>
            <person name="Gyaltsen K."/>
            <person name="Hafez N."/>
            <person name="Hagopian D."/>
            <person name="Hagos B."/>
            <person name="Hall J."/>
            <person name="Hatcher B."/>
            <person name="Heller A."/>
            <person name="Higgins H."/>
            <person name="Honan T."/>
            <person name="Horn A."/>
            <person name="Houde N."/>
            <person name="Hughes L."/>
            <person name="Hulme W."/>
            <person name="Husby E."/>
            <person name="Iliev I."/>
            <person name="Jaffe D."/>
            <person name="Jones C."/>
            <person name="Kamal M."/>
            <person name="Kamat A."/>
            <person name="Kamvysselis M."/>
            <person name="Karlsson E."/>
            <person name="Kells C."/>
            <person name="Kieu A."/>
            <person name="Kisner P."/>
            <person name="Kodira C."/>
            <person name="Kulbokas E."/>
            <person name="Labutti K."/>
            <person name="Lama D."/>
            <person name="Landers T."/>
            <person name="Leger J."/>
            <person name="Levine S."/>
            <person name="Lewis D."/>
            <person name="Lewis T."/>
            <person name="Lindblad-toh K."/>
            <person name="Liu X."/>
            <person name="Lokyitsang T."/>
            <person name="Lokyitsang Y."/>
            <person name="Lucien O."/>
            <person name="Lui A."/>
            <person name="Ma L.J."/>
            <person name="Mabbitt R."/>
            <person name="Macdonald J."/>
            <person name="Maclean C."/>
            <person name="Major J."/>
            <person name="Manning J."/>
            <person name="Marabella R."/>
            <person name="Maru K."/>
            <person name="Matthews C."/>
            <person name="Mauceli E."/>
            <person name="Mccarthy M."/>
            <person name="Mcdonough S."/>
            <person name="Mcghee T."/>
            <person name="Meldrim J."/>
            <person name="Meneus L."/>
            <person name="Mesirov J."/>
            <person name="Mihalev A."/>
            <person name="Mihova T."/>
            <person name="Mikkelsen T."/>
            <person name="Mlenga V."/>
            <person name="Moru K."/>
            <person name="Mozes J."/>
            <person name="Mulrain L."/>
            <person name="Munson G."/>
            <person name="Naylor J."/>
            <person name="Newes C."/>
            <person name="Nguyen C."/>
            <person name="Nguyen N."/>
            <person name="Nguyen T."/>
            <person name="Nicol R."/>
            <person name="Nielsen C."/>
            <person name="Nizzari M."/>
            <person name="Norbu C."/>
            <person name="Norbu N."/>
            <person name="O'donnell P."/>
            <person name="Okoawo O."/>
            <person name="O'leary S."/>
            <person name="Omotosho B."/>
            <person name="O'neill K."/>
            <person name="Osman S."/>
            <person name="Parker S."/>
            <person name="Perrin D."/>
            <person name="Phunkhang P."/>
            <person name="Piqani B."/>
            <person name="Purcell S."/>
            <person name="Rachupka T."/>
            <person name="Ramasamy U."/>
            <person name="Rameau R."/>
            <person name="Ray V."/>
            <person name="Raymond C."/>
            <person name="Retta R."/>
            <person name="Richardson S."/>
            <person name="Rise C."/>
            <person name="Rodriguez J."/>
            <person name="Rogers J."/>
            <person name="Rogov P."/>
            <person name="Rutman M."/>
            <person name="Schupbach R."/>
            <person name="Seaman C."/>
            <person name="Settipalli S."/>
            <person name="Sharpe T."/>
            <person name="Sheridan J."/>
            <person name="Sherpa N."/>
            <person name="Shi J."/>
            <person name="Smirnov S."/>
            <person name="Smith C."/>
            <person name="Sougnez C."/>
            <person name="Spencer B."/>
            <person name="Stalker J."/>
            <person name="Stange-thomann N."/>
            <person name="Stavropoulos S."/>
            <person name="Stetson K."/>
            <person name="Stone C."/>
            <person name="Stone S."/>
            <person name="Stubbs M."/>
            <person name="Talamas J."/>
            <person name="Tchuinga P."/>
            <person name="Tenzing P."/>
            <person name="Tesfaye S."/>
            <person name="Theodore J."/>
            <person name="Thoulutsang Y."/>
            <person name="Topham K."/>
            <person name="Towey S."/>
            <person name="Tsamla T."/>
            <person name="Tsomo N."/>
            <person name="Vallee D."/>
            <person name="Vassiliev H."/>
            <person name="Venkataraman V."/>
            <person name="Vinson J."/>
            <person name="Vo A."/>
            <person name="Wade C."/>
            <person name="Wang S."/>
            <person name="Wangchuk T."/>
            <person name="Wangdi T."/>
            <person name="Whittaker C."/>
            <person name="Wilkinson J."/>
            <person name="Wu Y."/>
            <person name="Wyman D."/>
            <person name="Yadav S."/>
            <person name="Yang S."/>
            <person name="Yang X."/>
            <person name="Yeager S."/>
            <person name="Yee E."/>
            <person name="Young G."/>
            <person name="Zainoun J."/>
            <person name="Zembeck L."/>
            <person name="Zimmer A."/>
            <person name="Zody M."/>
            <person name="Lander E."/>
        </authorList>
    </citation>
    <scope>NUCLEOTIDE SEQUENCE [LARGE SCALE GENOMIC DNA]</scope>
</reference>
<organism evidence="2 3">
    <name type="scientific">Ciona savignyi</name>
    <name type="common">Pacific transparent sea squirt</name>
    <dbReference type="NCBI Taxonomy" id="51511"/>
    <lineage>
        <taxon>Eukaryota</taxon>
        <taxon>Metazoa</taxon>
        <taxon>Chordata</taxon>
        <taxon>Tunicata</taxon>
        <taxon>Ascidiacea</taxon>
        <taxon>Phlebobranchia</taxon>
        <taxon>Cionidae</taxon>
        <taxon>Ciona</taxon>
    </lineage>
</organism>
<reference evidence="2" key="2">
    <citation type="submission" date="2025-08" db="UniProtKB">
        <authorList>
            <consortium name="Ensembl"/>
        </authorList>
    </citation>
    <scope>IDENTIFICATION</scope>
</reference>
<sequence length="239" mass="27954">MDRIYEVGMTPDNTKVMKLMGDFYDFMDHAKEDSMRQSSSISAIPFHLPSEDDDKQSTVMQNVRNKVKLKQLEAIHSSNEKSLTKRNIALETKIGDLESMNLHLKERCSNYEARVQEITQQAIDFHDQLKEAQDSKLTEVSKWEQSAADVHKLKLENEQKLTHQLELFRSENNELAEQNRELENNEKMMEIKFAEIYSQLEHYKSTSTDRVGNPNRVRREQDQIDASRARDHAVIIQTR</sequence>
<evidence type="ECO:0000313" key="3">
    <source>
        <dbReference type="Proteomes" id="UP000007875"/>
    </source>
</evidence>
<reference evidence="2" key="3">
    <citation type="submission" date="2025-09" db="UniProtKB">
        <authorList>
            <consortium name="Ensembl"/>
        </authorList>
    </citation>
    <scope>IDENTIFICATION</scope>
</reference>
<protein>
    <submittedName>
        <fullName evidence="2">Uncharacterized protein</fullName>
    </submittedName>
</protein>
<dbReference type="Ensembl" id="ENSCSAVT00000001986.1">
    <property type="protein sequence ID" value="ENSCSAVP00000001952.1"/>
    <property type="gene ID" value="ENSCSAVG00000001141.1"/>
</dbReference>
<dbReference type="Proteomes" id="UP000007875">
    <property type="component" value="Unassembled WGS sequence"/>
</dbReference>
<evidence type="ECO:0000313" key="2">
    <source>
        <dbReference type="Ensembl" id="ENSCSAVP00000001952.1"/>
    </source>
</evidence>
<keyword evidence="1" id="KW-0175">Coiled coil</keyword>
<dbReference type="InParanoid" id="H2Y9F4"/>
<dbReference type="AlphaFoldDB" id="H2Y9F4"/>
<evidence type="ECO:0000256" key="1">
    <source>
        <dbReference type="SAM" id="Coils"/>
    </source>
</evidence>
<proteinExistence type="predicted"/>
<dbReference type="HOGENOM" id="CLU_1160775_0_0_1"/>
<name>H2Y9F4_CIOSA</name>
<feature type="coiled-coil region" evidence="1">
    <location>
        <begin position="158"/>
        <end position="192"/>
    </location>
</feature>
<accession>H2Y9F4</accession>